<gene>
    <name evidence="9" type="primary">yxlE</name>
    <name evidence="9" type="ORF">IBLFYP30_01288</name>
    <name evidence="8" type="ORF">LIP50_08080</name>
</gene>
<evidence type="ECO:0000313" key="10">
    <source>
        <dbReference type="Proteomes" id="UP001299409"/>
    </source>
</evidence>
<evidence type="ECO:0000256" key="2">
    <source>
        <dbReference type="ARBA" id="ARBA00022475"/>
    </source>
</evidence>
<keyword evidence="5 6" id="KW-0472">Membrane</keyword>
<keyword evidence="2" id="KW-1003">Cell membrane</keyword>
<dbReference type="Pfam" id="PF13396">
    <property type="entry name" value="PLDc_N"/>
    <property type="match status" value="1"/>
</dbReference>
<sequence length="63" mass="7356">MDNQLALLLPVIILEFILAITALIHVIKHPNYRFGNKFIWILVVLFIQIIGPIFYFIFGRGEE</sequence>
<reference evidence="8 10" key="2">
    <citation type="submission" date="2021-10" db="EMBL/GenBank/DDBJ databases">
        <title>Collection of gut derived symbiotic bacterial strains cultured from healthy donors.</title>
        <authorList>
            <person name="Lin H."/>
            <person name="Littmann E."/>
            <person name="Claire K."/>
            <person name="Pamer E."/>
        </authorList>
    </citation>
    <scope>NUCLEOTIDE SEQUENCE [LARGE SCALE GENOMIC DNA]</scope>
    <source>
        <strain evidence="8 10">MSK.17.68</strain>
    </source>
</reference>
<evidence type="ECO:0000313" key="8">
    <source>
        <dbReference type="EMBL" id="MCB5446154.1"/>
    </source>
</evidence>
<dbReference type="InterPro" id="IPR027379">
    <property type="entry name" value="CLS_N"/>
</dbReference>
<keyword evidence="10" id="KW-1185">Reference proteome</keyword>
<evidence type="ECO:0000256" key="6">
    <source>
        <dbReference type="SAM" id="Phobius"/>
    </source>
</evidence>
<organism evidence="9">
    <name type="scientific">Intestinibacter bartlettii</name>
    <dbReference type="NCBI Taxonomy" id="261299"/>
    <lineage>
        <taxon>Bacteria</taxon>
        <taxon>Bacillati</taxon>
        <taxon>Bacillota</taxon>
        <taxon>Clostridia</taxon>
        <taxon>Peptostreptococcales</taxon>
        <taxon>Peptostreptococcaceae</taxon>
        <taxon>Intestinibacter</taxon>
    </lineage>
</organism>
<evidence type="ECO:0000256" key="4">
    <source>
        <dbReference type="ARBA" id="ARBA00022989"/>
    </source>
</evidence>
<dbReference type="AlphaFoldDB" id="A0A6N3AEK8"/>
<evidence type="ECO:0000256" key="5">
    <source>
        <dbReference type="ARBA" id="ARBA00023136"/>
    </source>
</evidence>
<comment type="subcellular location">
    <subcellularLocation>
        <location evidence="1">Cell membrane</location>
        <topology evidence="1">Multi-pass membrane protein</topology>
    </subcellularLocation>
</comment>
<accession>A0A6N3AEK8</accession>
<evidence type="ECO:0000256" key="1">
    <source>
        <dbReference type="ARBA" id="ARBA00004651"/>
    </source>
</evidence>
<dbReference type="GeneID" id="89565708"/>
<dbReference type="RefSeq" id="WP_007287545.1">
    <property type="nucleotide sequence ID" value="NZ_BAABXU010000001.1"/>
</dbReference>
<reference evidence="9" key="1">
    <citation type="submission" date="2019-11" db="EMBL/GenBank/DDBJ databases">
        <authorList>
            <person name="Feng L."/>
        </authorList>
    </citation>
    <scope>NUCLEOTIDE SEQUENCE</scope>
    <source>
        <strain evidence="9">IbartlettiiLFYP30</strain>
    </source>
</reference>
<evidence type="ECO:0000256" key="3">
    <source>
        <dbReference type="ARBA" id="ARBA00022692"/>
    </source>
</evidence>
<feature type="transmembrane region" description="Helical" evidence="6">
    <location>
        <begin position="6"/>
        <end position="26"/>
    </location>
</feature>
<keyword evidence="4 6" id="KW-1133">Transmembrane helix</keyword>
<dbReference type="GO" id="GO:0005886">
    <property type="term" value="C:plasma membrane"/>
    <property type="evidence" value="ECO:0007669"/>
    <property type="project" value="UniProtKB-SubCell"/>
</dbReference>
<dbReference type="EMBL" id="CACRUE010000022">
    <property type="protein sequence ID" value="VYT90759.1"/>
    <property type="molecule type" value="Genomic_DNA"/>
</dbReference>
<protein>
    <submittedName>
        <fullName evidence="9">Negative regulatory protein YxlE</fullName>
    </submittedName>
    <submittedName>
        <fullName evidence="8">PLD nuclease N-terminal domain-containing protein</fullName>
    </submittedName>
</protein>
<feature type="domain" description="Cardiolipin synthase N-terminal" evidence="7">
    <location>
        <begin position="17"/>
        <end position="60"/>
    </location>
</feature>
<keyword evidence="3 6" id="KW-0812">Transmembrane</keyword>
<name>A0A6N3AEK8_9FIRM</name>
<evidence type="ECO:0000313" key="9">
    <source>
        <dbReference type="EMBL" id="VYT90759.1"/>
    </source>
</evidence>
<feature type="transmembrane region" description="Helical" evidence="6">
    <location>
        <begin position="38"/>
        <end position="58"/>
    </location>
</feature>
<evidence type="ECO:0000259" key="7">
    <source>
        <dbReference type="Pfam" id="PF13396"/>
    </source>
</evidence>
<dbReference type="Proteomes" id="UP001299409">
    <property type="component" value="Unassembled WGS sequence"/>
</dbReference>
<proteinExistence type="predicted"/>
<dbReference type="EMBL" id="JAJBMB010000006">
    <property type="protein sequence ID" value="MCB5446154.1"/>
    <property type="molecule type" value="Genomic_DNA"/>
</dbReference>